<dbReference type="EMBL" id="JBEQCT010000005">
    <property type="protein sequence ID" value="MFM2485633.1"/>
    <property type="molecule type" value="Genomic_DNA"/>
</dbReference>
<dbReference type="Pfam" id="PF05099">
    <property type="entry name" value="TerB"/>
    <property type="match status" value="1"/>
</dbReference>
<dbReference type="SUPFAM" id="SSF158682">
    <property type="entry name" value="TerB-like"/>
    <property type="match status" value="1"/>
</dbReference>
<evidence type="ECO:0000313" key="2">
    <source>
        <dbReference type="EMBL" id="MFM2485633.1"/>
    </source>
</evidence>
<feature type="domain" description="Co-chaperone DjlA N-terminal" evidence="1">
    <location>
        <begin position="29"/>
        <end position="143"/>
    </location>
</feature>
<evidence type="ECO:0000313" key="3">
    <source>
        <dbReference type="Proteomes" id="UP001629953"/>
    </source>
</evidence>
<protein>
    <submittedName>
        <fullName evidence="2">TerB family tellurite resistance protein</fullName>
    </submittedName>
</protein>
<accession>A0ABW9G8Q3</accession>
<proteinExistence type="predicted"/>
<dbReference type="RefSeq" id="WP_408623880.1">
    <property type="nucleotide sequence ID" value="NZ_JBEQCT010000005.1"/>
</dbReference>
<dbReference type="Gene3D" id="1.10.3680.10">
    <property type="entry name" value="TerB-like"/>
    <property type="match status" value="1"/>
</dbReference>
<dbReference type="InterPro" id="IPR029024">
    <property type="entry name" value="TerB-like"/>
</dbReference>
<keyword evidence="3" id="KW-1185">Reference proteome</keyword>
<dbReference type="CDD" id="cd07313">
    <property type="entry name" value="terB_like_2"/>
    <property type="match status" value="1"/>
</dbReference>
<dbReference type="InterPro" id="IPR007791">
    <property type="entry name" value="DjlA_N"/>
</dbReference>
<evidence type="ECO:0000259" key="1">
    <source>
        <dbReference type="Pfam" id="PF05099"/>
    </source>
</evidence>
<dbReference type="Proteomes" id="UP001629953">
    <property type="component" value="Unassembled WGS sequence"/>
</dbReference>
<sequence length="150" mass="17063">MFDTLHNFLKTAFKAEARPQLDETEQLKLATAALLIQVSAADANESGDEQKVIYQRLCHLLALNENESRNLYIEAQKASDDAVSVYEFTRKVKALDYQQRCKIINALWHVAYADGRLDPQEEALIRKVADLIYLDHKDFIQTKLAAQPLG</sequence>
<organism evidence="2 3">
    <name type="scientific">Celerinatantimonas yamalensis</name>
    <dbReference type="NCBI Taxonomy" id="559956"/>
    <lineage>
        <taxon>Bacteria</taxon>
        <taxon>Pseudomonadati</taxon>
        <taxon>Pseudomonadota</taxon>
        <taxon>Gammaproteobacteria</taxon>
        <taxon>Celerinatantimonadaceae</taxon>
        <taxon>Celerinatantimonas</taxon>
    </lineage>
</organism>
<reference evidence="2 3" key="1">
    <citation type="journal article" date="2013" name="Int. J. Syst. Evol. Microbiol.">
        <title>Celerinatantimonas yamalensis sp. nov., a cold-adapted diazotrophic bacterium from a cold permafrost brine.</title>
        <authorList>
            <person name="Shcherbakova V."/>
            <person name="Chuvilskaya N."/>
            <person name="Rivkina E."/>
            <person name="Demidov N."/>
            <person name="Uchaeva V."/>
            <person name="Suetin S."/>
            <person name="Suzina N."/>
            <person name="Gilichinsky D."/>
        </authorList>
    </citation>
    <scope>NUCLEOTIDE SEQUENCE [LARGE SCALE GENOMIC DNA]</scope>
    <source>
        <strain evidence="2 3">C7</strain>
    </source>
</reference>
<gene>
    <name evidence="2" type="ORF">ABUE30_11280</name>
</gene>
<name>A0ABW9G8Q3_9GAMM</name>
<comment type="caution">
    <text evidence="2">The sequence shown here is derived from an EMBL/GenBank/DDBJ whole genome shotgun (WGS) entry which is preliminary data.</text>
</comment>